<dbReference type="EMBL" id="LLXI01000344">
    <property type="protein sequence ID" value="PKY44770.1"/>
    <property type="molecule type" value="Genomic_DNA"/>
</dbReference>
<proteinExistence type="predicted"/>
<dbReference type="Proteomes" id="UP000234323">
    <property type="component" value="Unassembled WGS sequence"/>
</dbReference>
<dbReference type="AlphaFoldDB" id="A0A2I1GDU1"/>
<keyword evidence="2" id="KW-1185">Reference proteome</keyword>
<sequence length="274" mass="31400">MANVLVEDELSSTYTWILQCLVKATDNIIPKSFWTDSEPGLINAIAQVFLNTPHFYYLKVKYTTVGLSHLSSQFFSDVDTVIVEFLTPLILSLQRFQISQLFTYEEQLISYSFDNSPSDTPNNNFIEDMVDELQVMLKAILNDMDTSYIKYSKFHISIIPIKWYKDDILMKLSSSILENSPVFTAVESSDIAYLIGHFQGSYNNEIIQQIIPKRNKFGVAFSTAKTAINIALETGCDNELVKLLRDFISTKQRSRNVVDLKNNMEVENIEHDEN</sequence>
<name>A0A2I1GDU1_9GLOM</name>
<dbReference type="VEuPathDB" id="FungiDB:RhiirFUN_014096"/>
<reference evidence="1 2" key="1">
    <citation type="submission" date="2015-10" db="EMBL/GenBank/DDBJ databases">
        <title>Genome analyses suggest a sexual origin of heterokaryosis in a supposedly ancient asexual fungus.</title>
        <authorList>
            <person name="Ropars J."/>
            <person name="Sedzielewska K."/>
            <person name="Noel J."/>
            <person name="Charron P."/>
            <person name="Farinelli L."/>
            <person name="Marton T."/>
            <person name="Kruger M."/>
            <person name="Pelin A."/>
            <person name="Brachmann A."/>
            <person name="Corradi N."/>
        </authorList>
    </citation>
    <scope>NUCLEOTIDE SEQUENCE [LARGE SCALE GENOMIC DNA]</scope>
    <source>
        <strain evidence="1 2">A4</strain>
    </source>
</reference>
<evidence type="ECO:0000313" key="1">
    <source>
        <dbReference type="EMBL" id="PKY44770.1"/>
    </source>
</evidence>
<dbReference type="VEuPathDB" id="FungiDB:RhiirA1_457172"/>
<comment type="caution">
    <text evidence="1">The sequence shown here is derived from an EMBL/GenBank/DDBJ whole genome shotgun (WGS) entry which is preliminary data.</text>
</comment>
<gene>
    <name evidence="1" type="ORF">RhiirA4_459168</name>
</gene>
<accession>A0A2I1GDU1</accession>
<evidence type="ECO:0008006" key="3">
    <source>
        <dbReference type="Google" id="ProtNLM"/>
    </source>
</evidence>
<dbReference type="VEuPathDB" id="FungiDB:FUN_020212"/>
<protein>
    <recommendedName>
        <fullName evidence="3">MULE transposase domain-containing protein</fullName>
    </recommendedName>
</protein>
<evidence type="ECO:0000313" key="2">
    <source>
        <dbReference type="Proteomes" id="UP000234323"/>
    </source>
</evidence>
<organism evidence="1 2">
    <name type="scientific">Rhizophagus irregularis</name>
    <dbReference type="NCBI Taxonomy" id="588596"/>
    <lineage>
        <taxon>Eukaryota</taxon>
        <taxon>Fungi</taxon>
        <taxon>Fungi incertae sedis</taxon>
        <taxon>Mucoromycota</taxon>
        <taxon>Glomeromycotina</taxon>
        <taxon>Glomeromycetes</taxon>
        <taxon>Glomerales</taxon>
        <taxon>Glomeraceae</taxon>
        <taxon>Rhizophagus</taxon>
    </lineage>
</organism>